<dbReference type="GO" id="GO:0005524">
    <property type="term" value="F:ATP binding"/>
    <property type="evidence" value="ECO:0007669"/>
    <property type="project" value="UniProtKB-KW"/>
</dbReference>
<evidence type="ECO:0000256" key="1">
    <source>
        <dbReference type="ARBA" id="ARBA00022741"/>
    </source>
</evidence>
<keyword evidence="5 6" id="KW-0009">Actin-binding</keyword>
<proteinExistence type="inferred from homology"/>
<keyword evidence="3 6" id="KW-0518">Myosin</keyword>
<dbReference type="GO" id="GO:0016020">
    <property type="term" value="C:membrane"/>
    <property type="evidence" value="ECO:0007669"/>
    <property type="project" value="TreeGrafter"/>
</dbReference>
<keyword evidence="1" id="KW-0547">Nucleotide-binding</keyword>
<accession>A0A7R8ZTJ3</accession>
<dbReference type="Pfam" id="PF00063">
    <property type="entry name" value="Myosin_head"/>
    <property type="match status" value="1"/>
</dbReference>
<comment type="similarity">
    <text evidence="6">Belongs to the TRAFAC class myosin-kinesin ATPase superfamily. Myosin family.</text>
</comment>
<feature type="non-terminal residue" evidence="7">
    <location>
        <position position="1"/>
    </location>
</feature>
<evidence type="ECO:0000256" key="3">
    <source>
        <dbReference type="ARBA" id="ARBA00023123"/>
    </source>
</evidence>
<dbReference type="GO" id="GO:0098858">
    <property type="term" value="C:actin-based cell projection"/>
    <property type="evidence" value="ECO:0007669"/>
    <property type="project" value="TreeGrafter"/>
</dbReference>
<dbReference type="PROSITE" id="PS51456">
    <property type="entry name" value="MYOSIN_MOTOR"/>
    <property type="match status" value="1"/>
</dbReference>
<evidence type="ECO:0000256" key="2">
    <source>
        <dbReference type="ARBA" id="ARBA00022840"/>
    </source>
</evidence>
<evidence type="ECO:0000256" key="5">
    <source>
        <dbReference type="ARBA" id="ARBA00023203"/>
    </source>
</evidence>
<dbReference type="PANTHER" id="PTHR13140">
    <property type="entry name" value="MYOSIN"/>
    <property type="match status" value="1"/>
</dbReference>
<dbReference type="GO" id="GO:0051015">
    <property type="term" value="F:actin filament binding"/>
    <property type="evidence" value="ECO:0007669"/>
    <property type="project" value="TreeGrafter"/>
</dbReference>
<name>A0A7R8ZTJ3_9CRUS</name>
<evidence type="ECO:0000256" key="4">
    <source>
        <dbReference type="ARBA" id="ARBA00023175"/>
    </source>
</evidence>
<dbReference type="GO" id="GO:0005737">
    <property type="term" value="C:cytoplasm"/>
    <property type="evidence" value="ECO:0007669"/>
    <property type="project" value="TreeGrafter"/>
</dbReference>
<dbReference type="InterPro" id="IPR001609">
    <property type="entry name" value="Myosin_head_motor_dom-like"/>
</dbReference>
<dbReference type="InterPro" id="IPR036961">
    <property type="entry name" value="Kinesin_motor_dom_sf"/>
</dbReference>
<evidence type="ECO:0000313" key="7">
    <source>
        <dbReference type="EMBL" id="CAD7236430.1"/>
    </source>
</evidence>
<comment type="caution">
    <text evidence="6">Lacks conserved residue(s) required for the propagation of feature annotation.</text>
</comment>
<keyword evidence="2" id="KW-0067">ATP-binding</keyword>
<organism evidence="7">
    <name type="scientific">Cyprideis torosa</name>
    <dbReference type="NCBI Taxonomy" id="163714"/>
    <lineage>
        <taxon>Eukaryota</taxon>
        <taxon>Metazoa</taxon>
        <taxon>Ecdysozoa</taxon>
        <taxon>Arthropoda</taxon>
        <taxon>Crustacea</taxon>
        <taxon>Oligostraca</taxon>
        <taxon>Ostracoda</taxon>
        <taxon>Podocopa</taxon>
        <taxon>Podocopida</taxon>
        <taxon>Cytherocopina</taxon>
        <taxon>Cytheroidea</taxon>
        <taxon>Cytherideidae</taxon>
        <taxon>Cyprideis</taxon>
    </lineage>
</organism>
<protein>
    <submittedName>
        <fullName evidence="7">Uncharacterized protein</fullName>
    </submittedName>
</protein>
<dbReference type="GO" id="GO:0007015">
    <property type="term" value="P:actin filament organization"/>
    <property type="evidence" value="ECO:0007669"/>
    <property type="project" value="TreeGrafter"/>
</dbReference>
<dbReference type="GO" id="GO:0000146">
    <property type="term" value="F:microfilament motor activity"/>
    <property type="evidence" value="ECO:0007669"/>
    <property type="project" value="TreeGrafter"/>
</dbReference>
<dbReference type="OrthoDB" id="6411019at2759"/>
<dbReference type="GO" id="GO:0016459">
    <property type="term" value="C:myosin complex"/>
    <property type="evidence" value="ECO:0007669"/>
    <property type="project" value="UniProtKB-KW"/>
</dbReference>
<dbReference type="Gene3D" id="1.20.58.530">
    <property type="match status" value="1"/>
</dbReference>
<dbReference type="Gene3D" id="1.20.120.720">
    <property type="entry name" value="Myosin VI head, motor domain, U50 subdomain"/>
    <property type="match status" value="1"/>
</dbReference>
<dbReference type="EMBL" id="OB679004">
    <property type="protein sequence ID" value="CAD7236430.1"/>
    <property type="molecule type" value="Genomic_DNA"/>
</dbReference>
<dbReference type="AlphaFoldDB" id="A0A7R8ZTJ3"/>
<dbReference type="SUPFAM" id="SSF52540">
    <property type="entry name" value="P-loop containing nucleoside triphosphate hydrolases"/>
    <property type="match status" value="1"/>
</dbReference>
<reference evidence="7" key="1">
    <citation type="submission" date="2020-11" db="EMBL/GenBank/DDBJ databases">
        <authorList>
            <person name="Tran Van P."/>
        </authorList>
    </citation>
    <scope>NUCLEOTIDE SEQUENCE</scope>
</reference>
<gene>
    <name evidence="7" type="ORF">CTOB1V02_LOCUS14245</name>
</gene>
<dbReference type="Gene3D" id="3.40.850.10">
    <property type="entry name" value="Kinesin motor domain"/>
    <property type="match status" value="1"/>
</dbReference>
<sequence>MPDFLLVLHLGNVYFHRRQLRHGQEGVELGSDAQIKWAAHLLQISLDGILQSLTFKTTILEARQERVYTPLNIDQALDARDALAKALYQALFSWLVHRINQITSAKNQKHATVIAILDIFGFEDSRENTFEQLCINHANE</sequence>
<dbReference type="InterPro" id="IPR027417">
    <property type="entry name" value="P-loop_NTPase"/>
</dbReference>
<dbReference type="PANTHER" id="PTHR13140:SF709">
    <property type="entry name" value="UNCONVENTIONAL MYOSIN-XV"/>
    <property type="match status" value="1"/>
</dbReference>
<evidence type="ECO:0000256" key="6">
    <source>
        <dbReference type="PROSITE-ProRule" id="PRU00782"/>
    </source>
</evidence>
<keyword evidence="4" id="KW-0505">Motor protein</keyword>